<reference evidence="6 7" key="1">
    <citation type="submission" date="2017-07" db="EMBL/GenBank/DDBJ databases">
        <authorList>
            <person name="Talla V."/>
            <person name="Backstrom N."/>
        </authorList>
    </citation>
    <scope>NUCLEOTIDE SEQUENCE [LARGE SCALE GENOMIC DNA]</scope>
</reference>
<comment type="similarity">
    <text evidence="3">Belongs to the UTP5 family.</text>
</comment>
<gene>
    <name evidence="6" type="ORF">LSINAPIS_LOCUS7356</name>
</gene>
<evidence type="ECO:0000256" key="2">
    <source>
        <dbReference type="ARBA" id="ARBA00023242"/>
    </source>
</evidence>
<dbReference type="EMBL" id="FZQP02002415">
    <property type="protein sequence ID" value="VVC95697.1"/>
    <property type="molecule type" value="Genomic_DNA"/>
</dbReference>
<feature type="region of interest" description="Disordered" evidence="4">
    <location>
        <begin position="583"/>
        <end position="631"/>
    </location>
</feature>
<evidence type="ECO:0000259" key="5">
    <source>
        <dbReference type="Pfam" id="PF04003"/>
    </source>
</evidence>
<sequence>MAQAAFSANGKYYSLITQDGRLKIWDTEKNVLKQEFTPDMHLTQPPTCLQWINVNSSSGRTNQEKKRKNKPLNDDSLEHIAIGMTNGSILLYSVAQAAVETVLNSQTSKKVLAVDWNIKFGLISCTVDNNIYEWSIENSSVNFVYDVSVAGANKQANKISGVKIVPYQQNPAVKHVVVASSQVRLWRLGNGKADLLKSLGHNAADGTLLVVATLNNSYWLIEGSRNERLLQFWDISQANDTQKQNGDIQQPFEKKRRRESVTNIPTPTYSFVLEDAPRMIDISIRSEDGASRMSLVAVTRSGVVHYYGHMINGPSTKPIKPSVTMHMTTPDANPIPLICCALHSSDDVLVGYKSTAAFVFERVTPDLTSKTQILIREESKSTKKSNKSKEVNKEVVGKNNDVTYVEPMGGVTSRKRQTAGAKVEGTMEARLENLAIDLKSRSKAPVCQNLTKLLMQGLHSKDKKIILTVLQRDDPDVASRTMDSLPANYIPNLLDELIEMATRRTSQCSAVCTWVRALLHSHSAMLLTSAATSSEKITSLLAIFTNRRSHLCQLLNLKGRLDLTMVQKGSKDMYTEQEAILEYNDSSSEEEVMELEQYQSSNEASEQWDDDDQVDGEHSDQDEEMESSDSE</sequence>
<feature type="compositionally biased region" description="Acidic residues" evidence="4">
    <location>
        <begin position="606"/>
        <end position="631"/>
    </location>
</feature>
<protein>
    <recommendedName>
        <fullName evidence="5">Small-subunit processome Utp12 domain-containing protein</fullName>
    </recommendedName>
</protein>
<evidence type="ECO:0000313" key="7">
    <source>
        <dbReference type="Proteomes" id="UP000324832"/>
    </source>
</evidence>
<dbReference type="InterPro" id="IPR015943">
    <property type="entry name" value="WD40/YVTN_repeat-like_dom_sf"/>
</dbReference>
<dbReference type="InterPro" id="IPR052414">
    <property type="entry name" value="U3_snoRNA-assoc_WDR"/>
</dbReference>
<organism evidence="6 7">
    <name type="scientific">Leptidea sinapis</name>
    <dbReference type="NCBI Taxonomy" id="189913"/>
    <lineage>
        <taxon>Eukaryota</taxon>
        <taxon>Metazoa</taxon>
        <taxon>Ecdysozoa</taxon>
        <taxon>Arthropoda</taxon>
        <taxon>Hexapoda</taxon>
        <taxon>Insecta</taxon>
        <taxon>Pterygota</taxon>
        <taxon>Neoptera</taxon>
        <taxon>Endopterygota</taxon>
        <taxon>Lepidoptera</taxon>
        <taxon>Glossata</taxon>
        <taxon>Ditrysia</taxon>
        <taxon>Papilionoidea</taxon>
        <taxon>Pieridae</taxon>
        <taxon>Dismorphiinae</taxon>
        <taxon>Leptidea</taxon>
    </lineage>
</organism>
<dbReference type="PANTHER" id="PTHR44267:SF1">
    <property type="entry name" value="WD REPEAT-CONTAINING PROTEIN 43"/>
    <property type="match status" value="1"/>
</dbReference>
<dbReference type="Gene3D" id="2.130.10.10">
    <property type="entry name" value="YVTN repeat-like/Quinoprotein amine dehydrogenase"/>
    <property type="match status" value="1"/>
</dbReference>
<dbReference type="GO" id="GO:0000462">
    <property type="term" value="P:maturation of SSU-rRNA from tricistronic rRNA transcript (SSU-rRNA, 5.8S rRNA, LSU-rRNA)"/>
    <property type="evidence" value="ECO:0007669"/>
    <property type="project" value="TreeGrafter"/>
</dbReference>
<dbReference type="InterPro" id="IPR007148">
    <property type="entry name" value="SSU_processome_Utp12"/>
</dbReference>
<evidence type="ECO:0000256" key="1">
    <source>
        <dbReference type="ARBA" id="ARBA00004123"/>
    </source>
</evidence>
<accession>A0A5E4QBQ7</accession>
<dbReference type="SUPFAM" id="SSF50978">
    <property type="entry name" value="WD40 repeat-like"/>
    <property type="match status" value="1"/>
</dbReference>
<comment type="subcellular location">
    <subcellularLocation>
        <location evidence="1">Nucleus</location>
    </subcellularLocation>
</comment>
<feature type="domain" description="Small-subunit processome Utp12" evidence="5">
    <location>
        <begin position="462"/>
        <end position="563"/>
    </location>
</feature>
<dbReference type="Proteomes" id="UP000324832">
    <property type="component" value="Unassembled WGS sequence"/>
</dbReference>
<name>A0A5E4QBQ7_9NEOP</name>
<dbReference type="Pfam" id="PF04003">
    <property type="entry name" value="Utp12"/>
    <property type="match status" value="1"/>
</dbReference>
<evidence type="ECO:0000256" key="4">
    <source>
        <dbReference type="SAM" id="MobiDB-lite"/>
    </source>
</evidence>
<dbReference type="PANTHER" id="PTHR44267">
    <property type="entry name" value="WD REPEAT-CONTAINING PROTEIN 43"/>
    <property type="match status" value="1"/>
</dbReference>
<evidence type="ECO:0000256" key="3">
    <source>
        <dbReference type="ARBA" id="ARBA00038335"/>
    </source>
</evidence>
<keyword evidence="7" id="KW-1185">Reference proteome</keyword>
<dbReference type="AlphaFoldDB" id="A0A5E4QBQ7"/>
<dbReference type="InterPro" id="IPR036322">
    <property type="entry name" value="WD40_repeat_dom_sf"/>
</dbReference>
<proteinExistence type="inferred from homology"/>
<evidence type="ECO:0000313" key="6">
    <source>
        <dbReference type="EMBL" id="VVC95697.1"/>
    </source>
</evidence>
<keyword evidence="2" id="KW-0539">Nucleus</keyword>
<dbReference type="GO" id="GO:0005730">
    <property type="term" value="C:nucleolus"/>
    <property type="evidence" value="ECO:0007669"/>
    <property type="project" value="TreeGrafter"/>
</dbReference>